<feature type="non-terminal residue" evidence="2">
    <location>
        <position position="1"/>
    </location>
</feature>
<reference evidence="2" key="1">
    <citation type="submission" date="2023-10" db="EMBL/GenBank/DDBJ databases">
        <title>Genome assembly of Pristionchus species.</title>
        <authorList>
            <person name="Yoshida K."/>
            <person name="Sommer R.J."/>
        </authorList>
    </citation>
    <scope>NUCLEOTIDE SEQUENCE</scope>
    <source>
        <strain evidence="2">RS5133</strain>
    </source>
</reference>
<evidence type="ECO:0000313" key="3">
    <source>
        <dbReference type="Proteomes" id="UP001432322"/>
    </source>
</evidence>
<evidence type="ECO:0000256" key="1">
    <source>
        <dbReference type="SAM" id="MobiDB-lite"/>
    </source>
</evidence>
<evidence type="ECO:0008006" key="4">
    <source>
        <dbReference type="Google" id="ProtNLM"/>
    </source>
</evidence>
<dbReference type="EMBL" id="BTSY01000004">
    <property type="protein sequence ID" value="GMT22746.1"/>
    <property type="molecule type" value="Genomic_DNA"/>
</dbReference>
<dbReference type="Proteomes" id="UP001432322">
    <property type="component" value="Unassembled WGS sequence"/>
</dbReference>
<evidence type="ECO:0000313" key="2">
    <source>
        <dbReference type="EMBL" id="GMT22746.1"/>
    </source>
</evidence>
<proteinExistence type="predicted"/>
<protein>
    <recommendedName>
        <fullName evidence="4">Ribosomal protein</fullName>
    </recommendedName>
</protein>
<sequence length="87" mass="9018">VGSAASAASATSLIRAATKCAAVRFARAFARSSASTCSTRSSLGRRGLEGRRGTGEDWRRRELDRRGLSSPASTWSSCPCSSSSSSS</sequence>
<name>A0AAV5VW32_9BILA</name>
<keyword evidence="3" id="KW-1185">Reference proteome</keyword>
<feature type="non-terminal residue" evidence="2">
    <location>
        <position position="87"/>
    </location>
</feature>
<organism evidence="2 3">
    <name type="scientific">Pristionchus fissidentatus</name>
    <dbReference type="NCBI Taxonomy" id="1538716"/>
    <lineage>
        <taxon>Eukaryota</taxon>
        <taxon>Metazoa</taxon>
        <taxon>Ecdysozoa</taxon>
        <taxon>Nematoda</taxon>
        <taxon>Chromadorea</taxon>
        <taxon>Rhabditida</taxon>
        <taxon>Rhabditina</taxon>
        <taxon>Diplogasteromorpha</taxon>
        <taxon>Diplogasteroidea</taxon>
        <taxon>Neodiplogasteridae</taxon>
        <taxon>Pristionchus</taxon>
    </lineage>
</organism>
<dbReference type="AlphaFoldDB" id="A0AAV5VW32"/>
<feature type="compositionally biased region" description="Basic and acidic residues" evidence="1">
    <location>
        <begin position="46"/>
        <end position="67"/>
    </location>
</feature>
<comment type="caution">
    <text evidence="2">The sequence shown here is derived from an EMBL/GenBank/DDBJ whole genome shotgun (WGS) entry which is preliminary data.</text>
</comment>
<feature type="compositionally biased region" description="Low complexity" evidence="1">
    <location>
        <begin position="69"/>
        <end position="87"/>
    </location>
</feature>
<gene>
    <name evidence="2" type="ORF">PFISCL1PPCAC_14043</name>
</gene>
<feature type="region of interest" description="Disordered" evidence="1">
    <location>
        <begin position="38"/>
        <end position="87"/>
    </location>
</feature>
<accession>A0AAV5VW32</accession>